<dbReference type="GO" id="GO:0005886">
    <property type="term" value="C:plasma membrane"/>
    <property type="evidence" value="ECO:0007669"/>
    <property type="project" value="UniProtKB-SubCell"/>
</dbReference>
<dbReference type="Pfam" id="PF00528">
    <property type="entry name" value="BPD_transp_1"/>
    <property type="match status" value="1"/>
</dbReference>
<evidence type="ECO:0000313" key="10">
    <source>
        <dbReference type="EMBL" id="SDO68689.1"/>
    </source>
</evidence>
<dbReference type="InterPro" id="IPR035906">
    <property type="entry name" value="MetI-like_sf"/>
</dbReference>
<evidence type="ECO:0000313" key="11">
    <source>
        <dbReference type="Proteomes" id="UP000199073"/>
    </source>
</evidence>
<reference evidence="10 11" key="1">
    <citation type="submission" date="2016-10" db="EMBL/GenBank/DDBJ databases">
        <authorList>
            <person name="de Groot N.N."/>
        </authorList>
    </citation>
    <scope>NUCLEOTIDE SEQUENCE [LARGE SCALE GENOMIC DNA]</scope>
    <source>
        <strain evidence="10 11">DSM 12130</strain>
    </source>
</reference>
<keyword evidence="7 8" id="KW-0472">Membrane</keyword>
<dbReference type="PROSITE" id="PS50928">
    <property type="entry name" value="ABC_TM1"/>
    <property type="match status" value="1"/>
</dbReference>
<evidence type="ECO:0000256" key="3">
    <source>
        <dbReference type="ARBA" id="ARBA00022448"/>
    </source>
</evidence>
<dbReference type="STRING" id="91360.SAMN05660330_00836"/>
<dbReference type="Proteomes" id="UP000199073">
    <property type="component" value="Unassembled WGS sequence"/>
</dbReference>
<keyword evidence="4" id="KW-1003">Cell membrane</keyword>
<evidence type="ECO:0000256" key="5">
    <source>
        <dbReference type="ARBA" id="ARBA00022692"/>
    </source>
</evidence>
<evidence type="ECO:0000256" key="1">
    <source>
        <dbReference type="ARBA" id="ARBA00004651"/>
    </source>
</evidence>
<feature type="transmembrane region" description="Helical" evidence="8">
    <location>
        <begin position="112"/>
        <end position="131"/>
    </location>
</feature>
<comment type="subcellular location">
    <subcellularLocation>
        <location evidence="1 8">Cell membrane</location>
        <topology evidence="1 8">Multi-pass membrane protein</topology>
    </subcellularLocation>
</comment>
<feature type="transmembrane region" description="Helical" evidence="8">
    <location>
        <begin position="164"/>
        <end position="189"/>
    </location>
</feature>
<dbReference type="SUPFAM" id="SSF161098">
    <property type="entry name" value="MetI-like"/>
    <property type="match status" value="1"/>
</dbReference>
<keyword evidence="5 8" id="KW-0812">Transmembrane</keyword>
<dbReference type="AlphaFoldDB" id="A0A1H0LKF1"/>
<dbReference type="CDD" id="cd06261">
    <property type="entry name" value="TM_PBP2"/>
    <property type="match status" value="1"/>
</dbReference>
<dbReference type="InterPro" id="IPR000515">
    <property type="entry name" value="MetI-like"/>
</dbReference>
<comment type="similarity">
    <text evidence="2">Belongs to the binding-protein-dependent transport system permease family. CysTW subfamily.</text>
</comment>
<keyword evidence="11" id="KW-1185">Reference proteome</keyword>
<dbReference type="EMBL" id="FNJI01000004">
    <property type="protein sequence ID" value="SDO68689.1"/>
    <property type="molecule type" value="Genomic_DNA"/>
</dbReference>
<keyword evidence="6 8" id="KW-1133">Transmembrane helix</keyword>
<proteinExistence type="inferred from homology"/>
<evidence type="ECO:0000256" key="2">
    <source>
        <dbReference type="ARBA" id="ARBA00007069"/>
    </source>
</evidence>
<evidence type="ECO:0000256" key="7">
    <source>
        <dbReference type="ARBA" id="ARBA00023136"/>
    </source>
</evidence>
<keyword evidence="3 8" id="KW-0813">Transport</keyword>
<evidence type="ECO:0000259" key="9">
    <source>
        <dbReference type="PROSITE" id="PS50928"/>
    </source>
</evidence>
<dbReference type="PANTHER" id="PTHR42929:SF1">
    <property type="entry name" value="INNER MEMBRANE ABC TRANSPORTER PERMEASE PROTEIN YDCU-RELATED"/>
    <property type="match status" value="1"/>
</dbReference>
<dbReference type="Gene3D" id="1.10.3720.10">
    <property type="entry name" value="MetI-like"/>
    <property type="match status" value="1"/>
</dbReference>
<gene>
    <name evidence="10" type="ORF">SAMN05660330_00836</name>
</gene>
<feature type="transmembrane region" description="Helical" evidence="8">
    <location>
        <begin position="76"/>
        <end position="100"/>
    </location>
</feature>
<feature type="transmembrane region" description="Helical" evidence="8">
    <location>
        <begin position="210"/>
        <end position="231"/>
    </location>
</feature>
<organism evidence="10 11">
    <name type="scientific">Desulforhopalus singaporensis</name>
    <dbReference type="NCBI Taxonomy" id="91360"/>
    <lineage>
        <taxon>Bacteria</taxon>
        <taxon>Pseudomonadati</taxon>
        <taxon>Thermodesulfobacteriota</taxon>
        <taxon>Desulfobulbia</taxon>
        <taxon>Desulfobulbales</taxon>
        <taxon>Desulfocapsaceae</taxon>
        <taxon>Desulforhopalus</taxon>
    </lineage>
</organism>
<evidence type="ECO:0000256" key="4">
    <source>
        <dbReference type="ARBA" id="ARBA00022475"/>
    </source>
</evidence>
<feature type="transmembrane region" description="Helical" evidence="8">
    <location>
        <begin position="262"/>
        <end position="282"/>
    </location>
</feature>
<dbReference type="OrthoDB" id="9807047at2"/>
<sequence length="296" mass="33964">MEESTVLATFKILQKKYKYLLPALPILLFFLLFFVYPSIVMVKYSFNRSLMYGEIEAVFTMENYINFFTDPFYLKVLWRSMVLAFWVTVCTIPFGYILAYGLWTSKGLWRKLLYFCILLPLFTNLVVRLYGWRILLSPMGPINEILRDIGVIDKSLSMIYTLPAVVIGLVSECAPYFVLILFSVLTLINPRYIDAALDLGASRMKTFFKIIWPLSMPGVISGGMLTFIWSFGAFATPTILGKPIHWTPAIHAERQILSIRDWPFGTAIGISLVVIVLIVLFIQSRIVPKVHSQRKL</sequence>
<dbReference type="GO" id="GO:0055085">
    <property type="term" value="P:transmembrane transport"/>
    <property type="evidence" value="ECO:0007669"/>
    <property type="project" value="InterPro"/>
</dbReference>
<accession>A0A1H0LKF1</accession>
<name>A0A1H0LKF1_9BACT</name>
<evidence type="ECO:0000256" key="6">
    <source>
        <dbReference type="ARBA" id="ARBA00022989"/>
    </source>
</evidence>
<protein>
    <submittedName>
        <fullName evidence="10">Putative spermidine/putrescine transport system permease protein</fullName>
    </submittedName>
</protein>
<evidence type="ECO:0000256" key="8">
    <source>
        <dbReference type="RuleBase" id="RU363032"/>
    </source>
</evidence>
<feature type="domain" description="ABC transmembrane type-1" evidence="9">
    <location>
        <begin position="77"/>
        <end position="283"/>
    </location>
</feature>
<feature type="transmembrane region" description="Helical" evidence="8">
    <location>
        <begin position="20"/>
        <end position="42"/>
    </location>
</feature>
<dbReference type="PANTHER" id="PTHR42929">
    <property type="entry name" value="INNER MEMBRANE ABC TRANSPORTER PERMEASE PROTEIN YDCU-RELATED-RELATED"/>
    <property type="match status" value="1"/>
</dbReference>